<evidence type="ECO:0000313" key="4">
    <source>
        <dbReference type="EMBL" id="KAJ1919983.1"/>
    </source>
</evidence>
<evidence type="ECO:0000256" key="3">
    <source>
        <dbReference type="ARBA" id="ARBA00022993"/>
    </source>
</evidence>
<keyword evidence="3" id="KW-0173">Coenzyme A biosynthesis</keyword>
<gene>
    <name evidence="4" type="primary">PANK1</name>
    <name evidence="4" type="ORF">H4219_001644</name>
</gene>
<keyword evidence="4" id="KW-0808">Transferase</keyword>
<dbReference type="AlphaFoldDB" id="A0A9W8DV47"/>
<dbReference type="Proteomes" id="UP001150538">
    <property type="component" value="Unassembled WGS sequence"/>
</dbReference>
<keyword evidence="4" id="KW-0418">Kinase</keyword>
<keyword evidence="5" id="KW-1185">Reference proteome</keyword>
<dbReference type="PANTHER" id="PTHR12280:SF20">
    <property type="entry name" value="4'-PHOSPHOPANTETHEINE PHOSPHATASE"/>
    <property type="match status" value="1"/>
</dbReference>
<reference evidence="4" key="1">
    <citation type="submission" date="2022-07" db="EMBL/GenBank/DDBJ databases">
        <title>Phylogenomic reconstructions and comparative analyses of Kickxellomycotina fungi.</title>
        <authorList>
            <person name="Reynolds N.K."/>
            <person name="Stajich J.E."/>
            <person name="Barry K."/>
            <person name="Grigoriev I.V."/>
            <person name="Crous P."/>
            <person name="Smith M.E."/>
        </authorList>
    </citation>
    <scope>NUCLEOTIDE SEQUENCE</scope>
    <source>
        <strain evidence="4">NBRC 100468</strain>
    </source>
</reference>
<dbReference type="PANTHER" id="PTHR12280">
    <property type="entry name" value="PANTOTHENATE KINASE"/>
    <property type="match status" value="1"/>
</dbReference>
<dbReference type="Gene3D" id="3.30.420.40">
    <property type="match status" value="1"/>
</dbReference>
<dbReference type="GO" id="GO:0015937">
    <property type="term" value="P:coenzyme A biosynthetic process"/>
    <property type="evidence" value="ECO:0007669"/>
    <property type="project" value="UniProtKB-KW"/>
</dbReference>
<comment type="caution">
    <text evidence="4">The sequence shown here is derived from an EMBL/GenBank/DDBJ whole genome shotgun (WGS) entry which is preliminary data.</text>
</comment>
<dbReference type="InterPro" id="IPR004567">
    <property type="entry name" value="Type_II_PanK"/>
</dbReference>
<keyword evidence="1" id="KW-0547">Nucleotide-binding</keyword>
<name>A0A9W8DV47_9FUNG</name>
<organism evidence="4 5">
    <name type="scientific">Mycoemilia scoparia</name>
    <dbReference type="NCBI Taxonomy" id="417184"/>
    <lineage>
        <taxon>Eukaryota</taxon>
        <taxon>Fungi</taxon>
        <taxon>Fungi incertae sedis</taxon>
        <taxon>Zoopagomycota</taxon>
        <taxon>Kickxellomycotina</taxon>
        <taxon>Kickxellomycetes</taxon>
        <taxon>Kickxellales</taxon>
        <taxon>Kickxellaceae</taxon>
        <taxon>Mycoemilia</taxon>
    </lineage>
</organism>
<sequence>MLVGIDIGGTLTKVSIFDTLGDRPEQEVIETLGLSRSLLVTSHTIQQQNLDTFSSTTNGLYKKIHIILIETQKIPEIIDILVEKLSALKHNNGENTINDLLEREVGTNGLRITLTGGGAYKYKKLIDEKLTPLLNDTVGHYVNSNNNNSENVIVGGVDEVQALVFWADLSIASGTTTTNIPSDQIKSELGTFTYKDRDISELPGPSNIHIDQSTDATRSITDSKSFQLLASLELVPQTSDAGSEIYPYILCNVGTGVSILLVKDKDNYQRISGSGLGGGAFWGLCQLMTKYTNFDEAIVDSFLGLGDADKCDALVR</sequence>
<dbReference type="InterPro" id="IPR043129">
    <property type="entry name" value="ATPase_NBD"/>
</dbReference>
<dbReference type="GO" id="GO:0005829">
    <property type="term" value="C:cytosol"/>
    <property type="evidence" value="ECO:0007669"/>
    <property type="project" value="TreeGrafter"/>
</dbReference>
<dbReference type="GO" id="GO:0005634">
    <property type="term" value="C:nucleus"/>
    <property type="evidence" value="ECO:0007669"/>
    <property type="project" value="TreeGrafter"/>
</dbReference>
<evidence type="ECO:0000256" key="1">
    <source>
        <dbReference type="ARBA" id="ARBA00022741"/>
    </source>
</evidence>
<evidence type="ECO:0000313" key="5">
    <source>
        <dbReference type="Proteomes" id="UP001150538"/>
    </source>
</evidence>
<dbReference type="Pfam" id="PF03630">
    <property type="entry name" value="Fumble"/>
    <property type="match status" value="2"/>
</dbReference>
<dbReference type="SUPFAM" id="SSF53067">
    <property type="entry name" value="Actin-like ATPase domain"/>
    <property type="match status" value="1"/>
</dbReference>
<dbReference type="EMBL" id="JANBPU010000019">
    <property type="protein sequence ID" value="KAJ1919983.1"/>
    <property type="molecule type" value="Genomic_DNA"/>
</dbReference>
<dbReference type="GO" id="GO:0004594">
    <property type="term" value="F:pantothenate kinase activity"/>
    <property type="evidence" value="ECO:0007669"/>
    <property type="project" value="UniProtKB-EC"/>
</dbReference>
<dbReference type="EC" id="2.7.1.33" evidence="4"/>
<accession>A0A9W8DV47</accession>
<dbReference type="GO" id="GO:0005524">
    <property type="term" value="F:ATP binding"/>
    <property type="evidence" value="ECO:0007669"/>
    <property type="project" value="UniProtKB-KW"/>
</dbReference>
<evidence type="ECO:0000256" key="2">
    <source>
        <dbReference type="ARBA" id="ARBA00022840"/>
    </source>
</evidence>
<keyword evidence="2" id="KW-0067">ATP-binding</keyword>
<proteinExistence type="predicted"/>
<dbReference type="OrthoDB" id="539213at2759"/>
<protein>
    <submittedName>
        <fullName evidence="4">Pantothenate kinase 1</fullName>
        <ecNumber evidence="4">2.7.1.33</ecNumber>
    </submittedName>
</protein>
<dbReference type="Gene3D" id="3.30.420.510">
    <property type="match status" value="1"/>
</dbReference>